<evidence type="ECO:0000313" key="1">
    <source>
        <dbReference type="EMBL" id="MCY0096034.1"/>
    </source>
</evidence>
<proteinExistence type="predicted"/>
<dbReference type="EMBL" id="JAOVZQ010000001">
    <property type="protein sequence ID" value="MCY0096034.1"/>
    <property type="molecule type" value="Genomic_DNA"/>
</dbReference>
<reference evidence="1" key="1">
    <citation type="submission" date="2022-10" db="EMBL/GenBank/DDBJ databases">
        <title>Hoeflea sp. J2-29, isolated from marine algae.</title>
        <authorList>
            <person name="Kristyanto S."/>
            <person name="Kim J.M."/>
            <person name="Jeon C.O."/>
        </authorList>
    </citation>
    <scope>NUCLEOTIDE SEQUENCE</scope>
    <source>
        <strain evidence="1">J2-29</strain>
    </source>
</reference>
<dbReference type="RefSeq" id="WP_267615058.1">
    <property type="nucleotide sequence ID" value="NZ_JAOVZQ010000001.1"/>
</dbReference>
<gene>
    <name evidence="1" type="ORF">OEG82_18720</name>
</gene>
<name>A0ABT3YJF3_9HYPH</name>
<organism evidence="1 2">
    <name type="scientific">Hoeflea ulvae</name>
    <dbReference type="NCBI Taxonomy" id="2983764"/>
    <lineage>
        <taxon>Bacteria</taxon>
        <taxon>Pseudomonadati</taxon>
        <taxon>Pseudomonadota</taxon>
        <taxon>Alphaproteobacteria</taxon>
        <taxon>Hyphomicrobiales</taxon>
        <taxon>Rhizobiaceae</taxon>
        <taxon>Hoeflea</taxon>
    </lineage>
</organism>
<accession>A0ABT3YJF3</accession>
<evidence type="ECO:0000313" key="2">
    <source>
        <dbReference type="Proteomes" id="UP001081283"/>
    </source>
</evidence>
<sequence>MAIDQHMRKADSRSGRFVFIVTGHGADLTPKADTSTCLIAS</sequence>
<comment type="caution">
    <text evidence="1">The sequence shown here is derived from an EMBL/GenBank/DDBJ whole genome shotgun (WGS) entry which is preliminary data.</text>
</comment>
<keyword evidence="2" id="KW-1185">Reference proteome</keyword>
<dbReference type="Proteomes" id="UP001081283">
    <property type="component" value="Unassembled WGS sequence"/>
</dbReference>
<protein>
    <submittedName>
        <fullName evidence="1">Uncharacterized protein</fullName>
    </submittedName>
</protein>